<dbReference type="EMBL" id="CP036262">
    <property type="protein sequence ID" value="QDS94623.1"/>
    <property type="molecule type" value="Genomic_DNA"/>
</dbReference>
<dbReference type="AlphaFoldDB" id="A0A517MIC1"/>
<keyword evidence="2" id="KW-1185">Reference proteome</keyword>
<gene>
    <name evidence="1" type="ORF">FF011L_34030</name>
</gene>
<accession>A0A517MIC1</accession>
<evidence type="ECO:0000313" key="2">
    <source>
        <dbReference type="Proteomes" id="UP000320672"/>
    </source>
</evidence>
<evidence type="ECO:0000313" key="1">
    <source>
        <dbReference type="EMBL" id="QDS94623.1"/>
    </source>
</evidence>
<dbReference type="KEGG" id="rml:FF011L_34030"/>
<reference evidence="1 2" key="1">
    <citation type="submission" date="2019-02" db="EMBL/GenBank/DDBJ databases">
        <title>Deep-cultivation of Planctomycetes and their phenomic and genomic characterization uncovers novel biology.</title>
        <authorList>
            <person name="Wiegand S."/>
            <person name="Jogler M."/>
            <person name="Boedeker C."/>
            <person name="Pinto D."/>
            <person name="Vollmers J."/>
            <person name="Rivas-Marin E."/>
            <person name="Kohn T."/>
            <person name="Peeters S.H."/>
            <person name="Heuer A."/>
            <person name="Rast P."/>
            <person name="Oberbeckmann S."/>
            <person name="Bunk B."/>
            <person name="Jeske O."/>
            <person name="Meyerdierks A."/>
            <person name="Storesund J.E."/>
            <person name="Kallscheuer N."/>
            <person name="Luecker S."/>
            <person name="Lage O.M."/>
            <person name="Pohl T."/>
            <person name="Merkel B.J."/>
            <person name="Hornburger P."/>
            <person name="Mueller R.-W."/>
            <person name="Bruemmer F."/>
            <person name="Labrenz M."/>
            <person name="Spormann A.M."/>
            <person name="Op den Camp H."/>
            <person name="Overmann J."/>
            <person name="Amann R."/>
            <person name="Jetten M.S.M."/>
            <person name="Mascher T."/>
            <person name="Medema M.H."/>
            <person name="Devos D.P."/>
            <person name="Kaster A.-K."/>
            <person name="Ovreas L."/>
            <person name="Rohde M."/>
            <person name="Galperin M.Y."/>
            <person name="Jogler C."/>
        </authorList>
    </citation>
    <scope>NUCLEOTIDE SEQUENCE [LARGE SCALE GENOMIC DNA]</scope>
    <source>
        <strain evidence="1 2">FF011L</strain>
    </source>
</reference>
<dbReference type="Proteomes" id="UP000320672">
    <property type="component" value="Chromosome"/>
</dbReference>
<organism evidence="1 2">
    <name type="scientific">Roseimaritima multifibrata</name>
    <dbReference type="NCBI Taxonomy" id="1930274"/>
    <lineage>
        <taxon>Bacteria</taxon>
        <taxon>Pseudomonadati</taxon>
        <taxon>Planctomycetota</taxon>
        <taxon>Planctomycetia</taxon>
        <taxon>Pirellulales</taxon>
        <taxon>Pirellulaceae</taxon>
        <taxon>Roseimaritima</taxon>
    </lineage>
</organism>
<sequence>MRLGTEGAQAALQRAVDLVGSREESSPFARDANRTSKENLAPLALKTSSLKTSSLKTSSLKTSSLKTGLRLNQTFANQFN</sequence>
<name>A0A517MIC1_9BACT</name>
<protein>
    <submittedName>
        <fullName evidence="1">Uncharacterized protein</fullName>
    </submittedName>
</protein>
<proteinExistence type="predicted"/>